<dbReference type="Pfam" id="PF00534">
    <property type="entry name" value="Glycos_transf_1"/>
    <property type="match status" value="1"/>
</dbReference>
<dbReference type="AlphaFoldDB" id="A0A9Y1BSY5"/>
<accession>A0A9Y1BSY5</accession>
<dbReference type="PANTHER" id="PTHR46401">
    <property type="entry name" value="GLYCOSYLTRANSFERASE WBBK-RELATED"/>
    <property type="match status" value="1"/>
</dbReference>
<evidence type="ECO:0000259" key="3">
    <source>
        <dbReference type="Pfam" id="PF13439"/>
    </source>
</evidence>
<gene>
    <name evidence="4" type="ORF">K9W46_04150</name>
</gene>
<dbReference type="Proteomes" id="UP001200513">
    <property type="component" value="Chromosome"/>
</dbReference>
<sequence>MDKVVIIGPSSKFLSGITYYTINIANLLRTNKKIIVFEIDQLLPRFLFPGSKRVGKVKINSTYKKEVSISKIKIKYYSFLSIIKTAKAINLIKPKVIIFQWWSCTVAHIYYLLIKFISKKIKIIFEFHEILDVSEASFYPLKVYSNLMLKLLLRNVTVFITHSISDKQKVIKAYKIDSAKIQVVPHLTTTTYSLIDKNEARNRLNLPNNSIVLVYFGLIRKYKGVNLLVKAFDQLEISSLEKPLLVVAGEIWDPLEKRTYEIINKNENIILIDKYLTDKEIESLISVADCFILPYTRASQSGVLSIIHNTGKPVILSNINEFKEASKNYFNSIFFKKNDIANLKSKIEFFVKNHKDFNTKPDNNHEMVKELFLSFI</sequence>
<evidence type="ECO:0000313" key="4">
    <source>
        <dbReference type="EMBL" id="UJG44376.1"/>
    </source>
</evidence>
<dbReference type="Gene3D" id="3.40.50.2000">
    <property type="entry name" value="Glycogen Phosphorylase B"/>
    <property type="match status" value="2"/>
</dbReference>
<protein>
    <submittedName>
        <fullName evidence="4">Glycosyltransferase</fullName>
        <ecNumber evidence="4">2.4.-.-</ecNumber>
    </submittedName>
</protein>
<dbReference type="SUPFAM" id="SSF53756">
    <property type="entry name" value="UDP-Glycosyltransferase/glycogen phosphorylase"/>
    <property type="match status" value="1"/>
</dbReference>
<organism evidence="4">
    <name type="scientific">Candidatus Heimdallarchaeum endolithica</name>
    <dbReference type="NCBI Taxonomy" id="2876572"/>
    <lineage>
        <taxon>Archaea</taxon>
        <taxon>Promethearchaeati</taxon>
        <taxon>Candidatus Heimdallarchaeota</taxon>
        <taxon>Candidatus Heimdallarchaeia (ex Rinke et al. 2021) (nom. nud.)</taxon>
        <taxon>Candidatus Heimdallarchaeales</taxon>
        <taxon>Candidatus Heimdallarchaeaceae</taxon>
        <taxon>Candidatus Heimdallarchaeum</taxon>
    </lineage>
</organism>
<reference evidence="4" key="1">
    <citation type="journal article" date="2022" name="Nat. Microbiol.">
        <title>Unique mobile elements and scalable gene flow at the prokaryote-eukaryote boundary revealed by circularized Asgard archaea genomes.</title>
        <authorList>
            <person name="Wu F."/>
            <person name="Speth D.R."/>
            <person name="Philosof A."/>
            <person name="Cremiere A."/>
            <person name="Narayanan A."/>
            <person name="Barco R.A."/>
            <person name="Connon S.A."/>
            <person name="Amend J.P."/>
            <person name="Antoshechkin I.A."/>
            <person name="Orphan V.J."/>
        </authorList>
    </citation>
    <scope>NUCLEOTIDE SEQUENCE</scope>
    <source>
        <strain evidence="4">PR6</strain>
    </source>
</reference>
<dbReference type="EC" id="2.4.-.-" evidence="4"/>
<keyword evidence="4" id="KW-0328">Glycosyltransferase</keyword>
<keyword evidence="1 4" id="KW-0808">Transferase</keyword>
<proteinExistence type="predicted"/>
<dbReference type="EMBL" id="CP084167">
    <property type="protein sequence ID" value="UJG44376.1"/>
    <property type="molecule type" value="Genomic_DNA"/>
</dbReference>
<feature type="domain" description="Glycosyltransferase subfamily 4-like N-terminal" evidence="3">
    <location>
        <begin position="65"/>
        <end position="186"/>
    </location>
</feature>
<dbReference type="PANTHER" id="PTHR46401:SF2">
    <property type="entry name" value="GLYCOSYLTRANSFERASE WBBK-RELATED"/>
    <property type="match status" value="1"/>
</dbReference>
<evidence type="ECO:0000256" key="1">
    <source>
        <dbReference type="ARBA" id="ARBA00022679"/>
    </source>
</evidence>
<dbReference type="InterPro" id="IPR001296">
    <property type="entry name" value="Glyco_trans_1"/>
</dbReference>
<dbReference type="InterPro" id="IPR028098">
    <property type="entry name" value="Glyco_trans_4-like_N"/>
</dbReference>
<feature type="domain" description="Glycosyl transferase family 1" evidence="2">
    <location>
        <begin position="196"/>
        <end position="355"/>
    </location>
</feature>
<dbReference type="Pfam" id="PF13439">
    <property type="entry name" value="Glyco_transf_4"/>
    <property type="match status" value="1"/>
</dbReference>
<name>A0A9Y1BSY5_9ARCH</name>
<dbReference type="GO" id="GO:0016757">
    <property type="term" value="F:glycosyltransferase activity"/>
    <property type="evidence" value="ECO:0007669"/>
    <property type="project" value="UniProtKB-KW"/>
</dbReference>
<evidence type="ECO:0000259" key="2">
    <source>
        <dbReference type="Pfam" id="PF00534"/>
    </source>
</evidence>